<dbReference type="GO" id="GO:0016780">
    <property type="term" value="F:phosphotransferase activity, for other substituted phosphate groups"/>
    <property type="evidence" value="ECO:0007669"/>
    <property type="project" value="TreeGrafter"/>
</dbReference>
<dbReference type="Pfam" id="PF02397">
    <property type="entry name" value="Bac_transf"/>
    <property type="match status" value="1"/>
</dbReference>
<evidence type="ECO:0000256" key="9">
    <source>
        <dbReference type="SAM" id="Phobius"/>
    </source>
</evidence>
<gene>
    <name evidence="11" type="ORF">GFB49_13830</name>
</gene>
<dbReference type="EMBL" id="WIBF01000009">
    <property type="protein sequence ID" value="MQQ09543.1"/>
    <property type="molecule type" value="Genomic_DNA"/>
</dbReference>
<evidence type="ECO:0000256" key="8">
    <source>
        <dbReference type="ARBA" id="ARBA00023169"/>
    </source>
</evidence>
<keyword evidence="8" id="KW-0270">Exopolysaccharide synthesis</keyword>
<feature type="domain" description="Bacterial sugar transferase" evidence="10">
    <location>
        <begin position="62"/>
        <end position="251"/>
    </location>
</feature>
<keyword evidence="7 9" id="KW-0472">Membrane</keyword>
<feature type="transmembrane region" description="Helical" evidence="9">
    <location>
        <begin position="67"/>
        <end position="89"/>
    </location>
</feature>
<evidence type="ECO:0000256" key="6">
    <source>
        <dbReference type="ARBA" id="ARBA00022989"/>
    </source>
</evidence>
<dbReference type="PANTHER" id="PTHR30576">
    <property type="entry name" value="COLANIC BIOSYNTHESIS UDP-GLUCOSE LIPID CARRIER TRANSFERASE"/>
    <property type="match status" value="1"/>
</dbReference>
<keyword evidence="12" id="KW-1185">Reference proteome</keyword>
<evidence type="ECO:0000256" key="1">
    <source>
        <dbReference type="ARBA" id="ARBA00004236"/>
    </source>
</evidence>
<reference evidence="11 12" key="1">
    <citation type="submission" date="2019-10" db="EMBL/GenBank/DDBJ databases">
        <title>Epibacterium sp. nov., isolated from seawater.</title>
        <authorList>
            <person name="Zhang X."/>
            <person name="Li N."/>
        </authorList>
    </citation>
    <scope>NUCLEOTIDE SEQUENCE [LARGE SCALE GENOMIC DNA]</scope>
    <source>
        <strain evidence="11 12">SM1979</strain>
    </source>
</reference>
<accession>A0A843YJY5</accession>
<dbReference type="InterPro" id="IPR003362">
    <property type="entry name" value="Bact_transf"/>
</dbReference>
<dbReference type="AlphaFoldDB" id="A0A843YJY5"/>
<dbReference type="Proteomes" id="UP000444174">
    <property type="component" value="Unassembled WGS sequence"/>
</dbReference>
<dbReference type="GO" id="GO:0000271">
    <property type="term" value="P:polysaccharide biosynthetic process"/>
    <property type="evidence" value="ECO:0007669"/>
    <property type="project" value="UniProtKB-KW"/>
</dbReference>
<evidence type="ECO:0000256" key="4">
    <source>
        <dbReference type="ARBA" id="ARBA00022679"/>
    </source>
</evidence>
<organism evidence="11 12">
    <name type="scientific">Tritonibacter litoralis</name>
    <dbReference type="NCBI Taxonomy" id="2662264"/>
    <lineage>
        <taxon>Bacteria</taxon>
        <taxon>Pseudomonadati</taxon>
        <taxon>Pseudomonadota</taxon>
        <taxon>Alphaproteobacteria</taxon>
        <taxon>Rhodobacterales</taxon>
        <taxon>Paracoccaceae</taxon>
        <taxon>Tritonibacter</taxon>
    </lineage>
</organism>
<evidence type="ECO:0000256" key="3">
    <source>
        <dbReference type="ARBA" id="ARBA00022475"/>
    </source>
</evidence>
<evidence type="ECO:0000256" key="7">
    <source>
        <dbReference type="ARBA" id="ARBA00023136"/>
    </source>
</evidence>
<comment type="similarity">
    <text evidence="2">Belongs to the bacterial sugar transferase family.</text>
</comment>
<keyword evidence="6 9" id="KW-1133">Transmembrane helix</keyword>
<comment type="caution">
    <text evidence="11">The sequence shown here is derived from an EMBL/GenBank/DDBJ whole genome shotgun (WGS) entry which is preliminary data.</text>
</comment>
<evidence type="ECO:0000313" key="11">
    <source>
        <dbReference type="EMBL" id="MQQ09543.1"/>
    </source>
</evidence>
<evidence type="ECO:0000313" key="12">
    <source>
        <dbReference type="Proteomes" id="UP000444174"/>
    </source>
</evidence>
<proteinExistence type="inferred from homology"/>
<name>A0A843YJY5_9RHOB</name>
<comment type="subcellular location">
    <subcellularLocation>
        <location evidence="1">Cell membrane</location>
    </subcellularLocation>
</comment>
<keyword evidence="4 11" id="KW-0808">Transferase</keyword>
<keyword evidence="3" id="KW-1003">Cell membrane</keyword>
<evidence type="ECO:0000256" key="5">
    <source>
        <dbReference type="ARBA" id="ARBA00022692"/>
    </source>
</evidence>
<protein>
    <submittedName>
        <fullName evidence="11">Sugar transferase</fullName>
    </submittedName>
</protein>
<feature type="transmembrane region" description="Helical" evidence="9">
    <location>
        <begin position="229"/>
        <end position="250"/>
    </location>
</feature>
<evidence type="ECO:0000256" key="2">
    <source>
        <dbReference type="ARBA" id="ARBA00006464"/>
    </source>
</evidence>
<dbReference type="PANTHER" id="PTHR30576:SF4">
    <property type="entry name" value="UNDECAPRENYL-PHOSPHATE GALACTOSE PHOSPHOTRANSFERASE"/>
    <property type="match status" value="1"/>
</dbReference>
<keyword evidence="5 9" id="KW-0812">Transmembrane</keyword>
<sequence>MPVRLVANALFHKLPKLFRKGIGSGRFTQGTSVKNGRNPAVENKVTEQAHFRAPTLYHSFGKRALDVTLVTLSAPIVVPMVLGLATIVARDGGKPFYSQTRVGRDGRHFTIWKMRTMVHEADKKLEAYLACNPAARAEWEEKQKLSKDPRITRFGHLLRKTSLDELPQFWNVFRGEMSLVGPRPMLPNQQGFYPGQDYYALRPGVTGSWQVSARNSSSFSDRARFDSGYAQGLSLLVDIWILAATVRVILKATGH</sequence>
<dbReference type="GO" id="GO:0005886">
    <property type="term" value="C:plasma membrane"/>
    <property type="evidence" value="ECO:0007669"/>
    <property type="project" value="UniProtKB-SubCell"/>
</dbReference>
<evidence type="ECO:0000259" key="10">
    <source>
        <dbReference type="Pfam" id="PF02397"/>
    </source>
</evidence>